<evidence type="ECO:0000256" key="1">
    <source>
        <dbReference type="SAM" id="Coils"/>
    </source>
</evidence>
<gene>
    <name evidence="3" type="ORF">SAMN06272737_101295</name>
</gene>
<dbReference type="OrthoDB" id="9850211at2"/>
<keyword evidence="1" id="KW-0175">Coiled coil</keyword>
<evidence type="ECO:0000313" key="4">
    <source>
        <dbReference type="Proteomes" id="UP000198403"/>
    </source>
</evidence>
<evidence type="ECO:0000313" key="3">
    <source>
        <dbReference type="EMBL" id="SNR24840.1"/>
    </source>
</evidence>
<feature type="coiled-coil region" evidence="1">
    <location>
        <begin position="54"/>
        <end position="88"/>
    </location>
</feature>
<accession>A0A238URS0</accession>
<sequence>MLSILGAGLVAAIVCFGFLRSEALGETPTGWSLSGAVAGFLAASAFAGGLFRELENSSAGVEKLRQQYDMENQELRRVNKELEQKLIRGAPKPEEFETEVDERQRLVLSRPKEWEPVGASVFAFQRPERLLRKGDTFPPYVRVSYEPITAATPDPDVYYRELQQRFERGLGSRGGPYRSEIVGIGGEPAPIPSLKLVARTYVKTVLHLNLLTGQEERVRSIVRLEDFEAHVATRVNKVLGGRVPFGKLGWDQLSQWQDFQVRLRQEVQDELESGRLEYGDLAGFIEERAGTVASRTSTGEESAPVGQASDAAMDQGAEAAENITAAEEDMLSESEEVLPVAEMWVCCYHRGLRKVFFFEFADNSTDYRNSSAVFNSVLQSVRFLS</sequence>
<reference evidence="3 4" key="1">
    <citation type="submission" date="2017-06" db="EMBL/GenBank/DDBJ databases">
        <authorList>
            <person name="Kim H.J."/>
            <person name="Triplett B.A."/>
        </authorList>
    </citation>
    <scope>NUCLEOTIDE SEQUENCE [LARGE SCALE GENOMIC DNA]</scope>
    <source>
        <strain evidence="3 4">DSM 44272</strain>
    </source>
</reference>
<protein>
    <submittedName>
        <fullName evidence="3">Uncharacterized protein</fullName>
    </submittedName>
</protein>
<dbReference type="Proteomes" id="UP000198403">
    <property type="component" value="Unassembled WGS sequence"/>
</dbReference>
<proteinExistence type="predicted"/>
<dbReference type="AlphaFoldDB" id="A0A238URS0"/>
<feature type="region of interest" description="Disordered" evidence="2">
    <location>
        <begin position="292"/>
        <end position="311"/>
    </location>
</feature>
<keyword evidence="4" id="KW-1185">Reference proteome</keyword>
<name>A0A238URS0_9ACTN</name>
<organism evidence="3 4">
    <name type="scientific">Blastococcus mobilis</name>
    <dbReference type="NCBI Taxonomy" id="1938746"/>
    <lineage>
        <taxon>Bacteria</taxon>
        <taxon>Bacillati</taxon>
        <taxon>Actinomycetota</taxon>
        <taxon>Actinomycetes</taxon>
        <taxon>Geodermatophilales</taxon>
        <taxon>Geodermatophilaceae</taxon>
        <taxon>Blastococcus</taxon>
    </lineage>
</organism>
<dbReference type="RefSeq" id="WP_089334782.1">
    <property type="nucleotide sequence ID" value="NZ_FZNO01000001.1"/>
</dbReference>
<evidence type="ECO:0000256" key="2">
    <source>
        <dbReference type="SAM" id="MobiDB-lite"/>
    </source>
</evidence>
<dbReference type="EMBL" id="FZNO01000001">
    <property type="protein sequence ID" value="SNR24840.1"/>
    <property type="molecule type" value="Genomic_DNA"/>
</dbReference>